<keyword evidence="10 13" id="KW-0413">Isomerase</keyword>
<evidence type="ECO:0000256" key="11">
    <source>
        <dbReference type="ARBA" id="ARBA00023284"/>
    </source>
</evidence>
<dbReference type="CDD" id="cd02982">
    <property type="entry name" value="PDI_b'_family"/>
    <property type="match status" value="1"/>
</dbReference>
<dbReference type="RefSeq" id="XP_069208827.1">
    <property type="nucleotide sequence ID" value="XM_069354185.1"/>
</dbReference>
<keyword evidence="16" id="KW-1185">Reference proteome</keyword>
<dbReference type="InterPro" id="IPR036249">
    <property type="entry name" value="Thioredoxin-like_sf"/>
</dbReference>
<comment type="subcellular location">
    <subcellularLocation>
        <location evidence="3">Endoplasmic reticulum lumen</location>
    </subcellularLocation>
</comment>
<dbReference type="InterPro" id="IPR017937">
    <property type="entry name" value="Thioredoxin_CS"/>
</dbReference>
<gene>
    <name evidence="15" type="primary">PDI1</name>
    <name evidence="15" type="ORF">Q8F55_005697</name>
</gene>
<dbReference type="EC" id="5.3.4.1" evidence="5 13"/>
<evidence type="ECO:0000256" key="13">
    <source>
        <dbReference type="RuleBase" id="RU361130"/>
    </source>
</evidence>
<evidence type="ECO:0000256" key="7">
    <source>
        <dbReference type="ARBA" id="ARBA00022737"/>
    </source>
</evidence>
<comment type="similarity">
    <text evidence="4 12">Belongs to the protein disulfide isomerase family.</text>
</comment>
<evidence type="ECO:0000259" key="14">
    <source>
        <dbReference type="PROSITE" id="PS51352"/>
    </source>
</evidence>
<dbReference type="SUPFAM" id="SSF52833">
    <property type="entry name" value="Thioredoxin-like"/>
    <property type="match status" value="4"/>
</dbReference>
<dbReference type="PROSITE" id="PS00194">
    <property type="entry name" value="THIOREDOXIN_1"/>
    <property type="match status" value="2"/>
</dbReference>
<dbReference type="CDD" id="cd02995">
    <property type="entry name" value="PDI_a_PDI_a'_C"/>
    <property type="match status" value="1"/>
</dbReference>
<evidence type="ECO:0000256" key="8">
    <source>
        <dbReference type="ARBA" id="ARBA00022824"/>
    </source>
</evidence>
<protein>
    <recommendedName>
        <fullName evidence="5 13">Protein disulfide-isomerase</fullName>
        <ecNumber evidence="5 13">5.3.4.1</ecNumber>
    </recommendedName>
</protein>
<organism evidence="15 16">
    <name type="scientific">Vanrija albida</name>
    <dbReference type="NCBI Taxonomy" id="181172"/>
    <lineage>
        <taxon>Eukaryota</taxon>
        <taxon>Fungi</taxon>
        <taxon>Dikarya</taxon>
        <taxon>Basidiomycota</taxon>
        <taxon>Agaricomycotina</taxon>
        <taxon>Tremellomycetes</taxon>
        <taxon>Trichosporonales</taxon>
        <taxon>Trichosporonaceae</taxon>
        <taxon>Vanrija</taxon>
    </lineage>
</organism>
<evidence type="ECO:0000256" key="12">
    <source>
        <dbReference type="RuleBase" id="RU004208"/>
    </source>
</evidence>
<evidence type="ECO:0000256" key="5">
    <source>
        <dbReference type="ARBA" id="ARBA00012723"/>
    </source>
</evidence>
<dbReference type="PRINTS" id="PR00421">
    <property type="entry name" value="THIOREDOXIN"/>
</dbReference>
<evidence type="ECO:0000256" key="4">
    <source>
        <dbReference type="ARBA" id="ARBA00006347"/>
    </source>
</evidence>
<dbReference type="CDD" id="cd02981">
    <property type="entry name" value="PDI_b_family"/>
    <property type="match status" value="1"/>
</dbReference>
<dbReference type="NCBIfam" id="TIGR01126">
    <property type="entry name" value="pdi_dom"/>
    <property type="match status" value="1"/>
</dbReference>
<evidence type="ECO:0000256" key="6">
    <source>
        <dbReference type="ARBA" id="ARBA00022729"/>
    </source>
</evidence>
<feature type="chain" id="PRO_5044964413" description="Protein disulfide-isomerase" evidence="13">
    <location>
        <begin position="18"/>
        <end position="502"/>
    </location>
</feature>
<dbReference type="Pfam" id="PF13848">
    <property type="entry name" value="Thioredoxin_6"/>
    <property type="match status" value="1"/>
</dbReference>
<evidence type="ECO:0000313" key="16">
    <source>
        <dbReference type="Proteomes" id="UP001565368"/>
    </source>
</evidence>
<name>A0ABR3Q2J7_9TREE</name>
<dbReference type="Proteomes" id="UP001565368">
    <property type="component" value="Unassembled WGS sequence"/>
</dbReference>
<evidence type="ECO:0000256" key="10">
    <source>
        <dbReference type="ARBA" id="ARBA00023235"/>
    </source>
</evidence>
<keyword evidence="9" id="KW-1015">Disulfide bond</keyword>
<feature type="domain" description="Thioredoxin" evidence="14">
    <location>
        <begin position="6"/>
        <end position="124"/>
    </location>
</feature>
<accession>A0ABR3Q2J7</accession>
<dbReference type="EMBL" id="JBBXJM010000004">
    <property type="protein sequence ID" value="KAL1408883.1"/>
    <property type="molecule type" value="Genomic_DNA"/>
</dbReference>
<feature type="signal peptide" evidence="13">
    <location>
        <begin position="1"/>
        <end position="17"/>
    </location>
</feature>
<reference evidence="15 16" key="1">
    <citation type="submission" date="2023-08" db="EMBL/GenBank/DDBJ databases">
        <title>Annotated Genome Sequence of Vanrija albida AlHP1.</title>
        <authorList>
            <person name="Herzog R."/>
        </authorList>
    </citation>
    <scope>NUCLEOTIDE SEQUENCE [LARGE SCALE GENOMIC DNA]</scope>
    <source>
        <strain evidence="15 16">AlHP1</strain>
    </source>
</reference>
<dbReference type="InterPro" id="IPR005788">
    <property type="entry name" value="PDI_thioredoxin-like_dom"/>
</dbReference>
<dbReference type="PANTHER" id="PTHR18929">
    <property type="entry name" value="PROTEIN DISULFIDE ISOMERASE"/>
    <property type="match status" value="1"/>
</dbReference>
<dbReference type="CDD" id="cd02961">
    <property type="entry name" value="PDI_a_family"/>
    <property type="match status" value="1"/>
</dbReference>
<evidence type="ECO:0000256" key="2">
    <source>
        <dbReference type="ARBA" id="ARBA00002692"/>
    </source>
</evidence>
<dbReference type="PROSITE" id="PS51352">
    <property type="entry name" value="THIOREDOXIN_2"/>
    <property type="match status" value="2"/>
</dbReference>
<dbReference type="NCBIfam" id="TIGR01130">
    <property type="entry name" value="ER_PDI_fam"/>
    <property type="match status" value="1"/>
</dbReference>
<sequence>MKLPLLKLLALLPAVLAASDVIDLTKGSFKGEIDTADLALVEFFAPWCGHCKNLAPEYEEAATILKKSGIKLAKVDCTEEQDLCQDFEVSGYPTLKVFRNGTPTEYNGPRKADGIVSYMNKQNLPAVTDLTAETHDDFTTVDKVVVIAYGDKKNVIPESFTEYANSARDNFVFGKFEGAPPASAPKQAKAGSIVLYRDFDDPVVFGAKNIADVKKEDIAEWVKTQSLPIFAELGPENFGSYAEHGLPIAYLFADPEDVKGRTTITDGLKEITSTLRGLVNFVWIDGVKFAQYGASLGAKTDKLPVFLVQNLGTQSKYILEKDTTAANIEKFVKDVVDGVAKPFVKSEPLPESQDGPVYHLTNLGWNTLFDDKSKDIFVEFYAPWCGHCQRLAPIWDQLGEEYKGSNVVIAKMDAQENDLPADTPFQIQGFPTLKFRAAGTDEFIDYNGDRSLESLQEFIIENGKTASAKEKRAAADADVDEELESLIKDTKESKESAAHDEL</sequence>
<keyword evidence="11" id="KW-0676">Redox-active center</keyword>
<comment type="caution">
    <text evidence="15">The sequence shown here is derived from an EMBL/GenBank/DDBJ whole genome shotgun (WGS) entry which is preliminary data.</text>
</comment>
<dbReference type="InterPro" id="IPR013766">
    <property type="entry name" value="Thioredoxin_domain"/>
</dbReference>
<dbReference type="Pfam" id="PF00085">
    <property type="entry name" value="Thioredoxin"/>
    <property type="match status" value="2"/>
</dbReference>
<evidence type="ECO:0000256" key="3">
    <source>
        <dbReference type="ARBA" id="ARBA00004319"/>
    </source>
</evidence>
<keyword evidence="6 13" id="KW-0732">Signal</keyword>
<dbReference type="Gene3D" id="3.40.30.10">
    <property type="entry name" value="Glutaredoxin"/>
    <property type="match status" value="4"/>
</dbReference>
<dbReference type="GeneID" id="95986740"/>
<feature type="domain" description="Thioredoxin" evidence="14">
    <location>
        <begin position="349"/>
        <end position="464"/>
    </location>
</feature>
<comment type="function">
    <text evidence="2">Participates in the folding of proteins containing disulfide bonds, may be involved in glycosylation, prolyl hydroxylation and triglyceride transfer.</text>
</comment>
<evidence type="ECO:0000313" key="15">
    <source>
        <dbReference type="EMBL" id="KAL1408883.1"/>
    </source>
</evidence>
<comment type="catalytic activity">
    <reaction evidence="1 13">
        <text>Catalyzes the rearrangement of -S-S- bonds in proteins.</text>
        <dbReference type="EC" id="5.3.4.1"/>
    </reaction>
</comment>
<keyword evidence="7" id="KW-0677">Repeat</keyword>
<dbReference type="InterPro" id="IPR005792">
    <property type="entry name" value="Prot_disulphide_isomerase"/>
</dbReference>
<evidence type="ECO:0000256" key="1">
    <source>
        <dbReference type="ARBA" id="ARBA00001182"/>
    </source>
</evidence>
<dbReference type="PANTHER" id="PTHR18929:SF132">
    <property type="entry name" value="PROTEIN DISULFIDE-ISOMERASE A3"/>
    <property type="match status" value="1"/>
</dbReference>
<proteinExistence type="inferred from homology"/>
<evidence type="ECO:0000256" key="9">
    <source>
        <dbReference type="ARBA" id="ARBA00023157"/>
    </source>
</evidence>
<dbReference type="GO" id="GO:0003756">
    <property type="term" value="F:protein disulfide isomerase activity"/>
    <property type="evidence" value="ECO:0007669"/>
    <property type="project" value="UniProtKB-EC"/>
</dbReference>
<keyword evidence="8" id="KW-0256">Endoplasmic reticulum</keyword>